<feature type="transmembrane region" description="Helical" evidence="1">
    <location>
        <begin position="157"/>
        <end position="176"/>
    </location>
</feature>
<dbReference type="Proteomes" id="UP000271374">
    <property type="component" value="Unassembled WGS sequence"/>
</dbReference>
<reference evidence="2 3" key="1">
    <citation type="submission" date="2018-12" db="EMBL/GenBank/DDBJ databases">
        <title>Bacillus yapensis draft genome sequence.</title>
        <authorList>
            <person name="Yu L."/>
            <person name="Xu X."/>
            <person name="Tang X."/>
        </authorList>
    </citation>
    <scope>NUCLEOTIDE SEQUENCE [LARGE SCALE GENOMIC DNA]</scope>
    <source>
        <strain evidence="2 3">XXST-01</strain>
    </source>
</reference>
<feature type="transmembrane region" description="Helical" evidence="1">
    <location>
        <begin position="61"/>
        <end position="79"/>
    </location>
</feature>
<feature type="transmembrane region" description="Helical" evidence="1">
    <location>
        <begin position="283"/>
        <end position="303"/>
    </location>
</feature>
<evidence type="ECO:0000313" key="2">
    <source>
        <dbReference type="EMBL" id="RTR28424.1"/>
    </source>
</evidence>
<keyword evidence="1" id="KW-0812">Transmembrane</keyword>
<feature type="transmembrane region" description="Helical" evidence="1">
    <location>
        <begin position="240"/>
        <end position="263"/>
    </location>
</feature>
<keyword evidence="3" id="KW-1185">Reference proteome</keyword>
<keyword evidence="1" id="KW-0472">Membrane</keyword>
<dbReference type="RefSeq" id="WP_126409983.1">
    <property type="nucleotide sequence ID" value="NZ_RXNT01000015.1"/>
</dbReference>
<feature type="transmembrane region" description="Helical" evidence="1">
    <location>
        <begin position="33"/>
        <end position="49"/>
    </location>
</feature>
<dbReference type="EMBL" id="RXNT01000015">
    <property type="protein sequence ID" value="RTR28424.1"/>
    <property type="molecule type" value="Genomic_DNA"/>
</dbReference>
<dbReference type="OrthoDB" id="9767931at2"/>
<organism evidence="2 3">
    <name type="scientific">Bacillus yapensis</name>
    <dbReference type="NCBI Taxonomy" id="2492960"/>
    <lineage>
        <taxon>Bacteria</taxon>
        <taxon>Bacillati</taxon>
        <taxon>Bacillota</taxon>
        <taxon>Bacilli</taxon>
        <taxon>Bacillales</taxon>
        <taxon>Bacillaceae</taxon>
        <taxon>Bacillus</taxon>
    </lineage>
</organism>
<dbReference type="AlphaFoldDB" id="A0A431VYY2"/>
<feature type="transmembrane region" description="Helical" evidence="1">
    <location>
        <begin position="85"/>
        <end position="105"/>
    </location>
</feature>
<sequence>MEIKIGKLDWIFLLLCLIAGVVAEESFFRGQIGLSFFGFIVAFYMLVFWRFRAFSFSHQRLGYFVLIVIWLLSAGYYLYDVMAFYVLNILVIPALVIFHLALITAPKNIEWNRLFFIGYTLKRLIDSIVFNAKFASHATKLFANSNKSAQHEAWKKILIGIAISIPVLFVVLQLLISADAQFERLIGMLPELINFSPEYFIRFIIILFCTFGFFGYLQVLLQRKIQIHPREVSSVTLDGIITLTVLFLLNLVYLLFIVVQFKYFFNGALADGYTYAEYARRGFFELLFVTLINLTVTTIVITFTKNLFGALKKVMKLALSVLVLASGVLLVSAFMRMNLYEEAYGYTFTRVLVVSFMIFLMVILAYTLVKIWLEKLSLFHFYFIATLIYYAGINMVNLNKVVADKNIARYEETGKIDIYYLRNLSATGTLALIELYEKHPNVTGVESMLQQQKKDRVYIKSHSWQSQNLTKNRAYERLGELDF</sequence>
<dbReference type="InterPro" id="IPR025291">
    <property type="entry name" value="DUF4153"/>
</dbReference>
<gene>
    <name evidence="2" type="ORF">EKG37_16875</name>
</gene>
<feature type="transmembrane region" description="Helical" evidence="1">
    <location>
        <begin position="315"/>
        <end position="335"/>
    </location>
</feature>
<feature type="transmembrane region" description="Helical" evidence="1">
    <location>
        <begin position="347"/>
        <end position="369"/>
    </location>
</feature>
<feature type="transmembrane region" description="Helical" evidence="1">
    <location>
        <begin position="199"/>
        <end position="219"/>
    </location>
</feature>
<name>A0A431VYY2_9BACI</name>
<evidence type="ECO:0000256" key="1">
    <source>
        <dbReference type="SAM" id="Phobius"/>
    </source>
</evidence>
<comment type="caution">
    <text evidence="2">The sequence shown here is derived from an EMBL/GenBank/DDBJ whole genome shotgun (WGS) entry which is preliminary data.</text>
</comment>
<keyword evidence="1" id="KW-1133">Transmembrane helix</keyword>
<proteinExistence type="predicted"/>
<accession>A0A431VYY2</accession>
<dbReference type="Pfam" id="PF13687">
    <property type="entry name" value="DUF4153"/>
    <property type="match status" value="1"/>
</dbReference>
<feature type="transmembrane region" description="Helical" evidence="1">
    <location>
        <begin position="376"/>
        <end position="393"/>
    </location>
</feature>
<protein>
    <submittedName>
        <fullName evidence="2">DUF4173 domain-containing protein</fullName>
    </submittedName>
</protein>
<evidence type="ECO:0000313" key="3">
    <source>
        <dbReference type="Proteomes" id="UP000271374"/>
    </source>
</evidence>